<evidence type="ECO:0000313" key="2">
    <source>
        <dbReference type="Proteomes" id="UP001164539"/>
    </source>
</evidence>
<dbReference type="EMBL" id="CM051402">
    <property type="protein sequence ID" value="KAJ4711260.1"/>
    <property type="molecule type" value="Genomic_DNA"/>
</dbReference>
<protein>
    <submittedName>
        <fullName evidence="1">Outer envelope pore 24A, chloroplastic-like protein</fullName>
    </submittedName>
</protein>
<comment type="caution">
    <text evidence="1">The sequence shown here is derived from an EMBL/GenBank/DDBJ whole genome shotgun (WGS) entry which is preliminary data.</text>
</comment>
<reference evidence="1 2" key="1">
    <citation type="journal article" date="2023" name="Science">
        <title>Complex scaffold remodeling in plant triterpene biosynthesis.</title>
        <authorList>
            <person name="De La Pena R."/>
            <person name="Hodgson H."/>
            <person name="Liu J.C."/>
            <person name="Stephenson M.J."/>
            <person name="Martin A.C."/>
            <person name="Owen C."/>
            <person name="Harkess A."/>
            <person name="Leebens-Mack J."/>
            <person name="Jimenez L.E."/>
            <person name="Osbourn A."/>
            <person name="Sattely E.S."/>
        </authorList>
    </citation>
    <scope>NUCLEOTIDE SEQUENCE [LARGE SCALE GENOMIC DNA]</scope>
    <source>
        <strain evidence="2">cv. JPN11</strain>
        <tissue evidence="1">Leaf</tissue>
    </source>
</reference>
<sequence length="83" mass="8977">MNAAISMGSKKGLIGTFAADAGELKLRAYVISGPTLNVSDVSLSIEKPGSFLIDFDVPQQGVRFQFMNTARLLQKQRNMTTLA</sequence>
<gene>
    <name evidence="1" type="ORF">OWV82_017307</name>
</gene>
<keyword evidence="2" id="KW-1185">Reference proteome</keyword>
<name>A0ACC1XJ58_MELAZ</name>
<proteinExistence type="predicted"/>
<dbReference type="Proteomes" id="UP001164539">
    <property type="component" value="Chromosome 9"/>
</dbReference>
<accession>A0ACC1XJ58</accession>
<organism evidence="1 2">
    <name type="scientific">Melia azedarach</name>
    <name type="common">Chinaberry tree</name>
    <dbReference type="NCBI Taxonomy" id="155640"/>
    <lineage>
        <taxon>Eukaryota</taxon>
        <taxon>Viridiplantae</taxon>
        <taxon>Streptophyta</taxon>
        <taxon>Embryophyta</taxon>
        <taxon>Tracheophyta</taxon>
        <taxon>Spermatophyta</taxon>
        <taxon>Magnoliopsida</taxon>
        <taxon>eudicotyledons</taxon>
        <taxon>Gunneridae</taxon>
        <taxon>Pentapetalae</taxon>
        <taxon>rosids</taxon>
        <taxon>malvids</taxon>
        <taxon>Sapindales</taxon>
        <taxon>Meliaceae</taxon>
        <taxon>Melia</taxon>
    </lineage>
</organism>
<evidence type="ECO:0000313" key="1">
    <source>
        <dbReference type="EMBL" id="KAJ4711260.1"/>
    </source>
</evidence>